<protein>
    <submittedName>
        <fullName evidence="2">Uncharacterized protein</fullName>
    </submittedName>
</protein>
<organism evidence="1 2">
    <name type="scientific">Romanomermis culicivorax</name>
    <name type="common">Nematode worm</name>
    <dbReference type="NCBI Taxonomy" id="13658"/>
    <lineage>
        <taxon>Eukaryota</taxon>
        <taxon>Metazoa</taxon>
        <taxon>Ecdysozoa</taxon>
        <taxon>Nematoda</taxon>
        <taxon>Enoplea</taxon>
        <taxon>Dorylaimia</taxon>
        <taxon>Mermithida</taxon>
        <taxon>Mermithoidea</taxon>
        <taxon>Mermithidae</taxon>
        <taxon>Romanomermis</taxon>
    </lineage>
</organism>
<reference evidence="2" key="1">
    <citation type="submission" date="2022-11" db="UniProtKB">
        <authorList>
            <consortium name="WormBaseParasite"/>
        </authorList>
    </citation>
    <scope>IDENTIFICATION</scope>
</reference>
<dbReference type="WBParaSite" id="nRc.2.0.1.t37757-RA">
    <property type="protein sequence ID" value="nRc.2.0.1.t37757-RA"/>
    <property type="gene ID" value="nRc.2.0.1.g37757"/>
</dbReference>
<dbReference type="Proteomes" id="UP000887565">
    <property type="component" value="Unplaced"/>
</dbReference>
<dbReference type="AlphaFoldDB" id="A0A915KG92"/>
<proteinExistence type="predicted"/>
<name>A0A915KG92_ROMCU</name>
<sequence>MFPNGCVIFIGFREIKEKSSVIQNPERTIGVNAVQGVNSVCWTSTWESCNAGSDAPLRKTFCWWHVTDDVNFFADCFGFLKFFDQPSQDSIRIGFVEGAFTEISDIYLSTGELSWLPTTE</sequence>
<accession>A0A915KG92</accession>
<evidence type="ECO:0000313" key="2">
    <source>
        <dbReference type="WBParaSite" id="nRc.2.0.1.t37757-RA"/>
    </source>
</evidence>
<keyword evidence="1" id="KW-1185">Reference proteome</keyword>
<evidence type="ECO:0000313" key="1">
    <source>
        <dbReference type="Proteomes" id="UP000887565"/>
    </source>
</evidence>